<evidence type="ECO:0000313" key="5">
    <source>
        <dbReference type="EMBL" id="CAE0764931.1"/>
    </source>
</evidence>
<evidence type="ECO:0000256" key="3">
    <source>
        <dbReference type="SAM" id="MobiDB-lite"/>
    </source>
</evidence>
<comment type="similarity">
    <text evidence="1">Belongs to the 5'-nucleotidase family.</text>
</comment>
<name>A0A7S4BG88_CHRCT</name>
<reference evidence="5" key="1">
    <citation type="submission" date="2021-01" db="EMBL/GenBank/DDBJ databases">
        <authorList>
            <person name="Corre E."/>
            <person name="Pelletier E."/>
            <person name="Niang G."/>
            <person name="Scheremetjew M."/>
            <person name="Finn R."/>
            <person name="Kale V."/>
            <person name="Holt S."/>
            <person name="Cochrane G."/>
            <person name="Meng A."/>
            <person name="Brown T."/>
            <person name="Cohen L."/>
        </authorList>
    </citation>
    <scope>NUCLEOTIDE SEQUENCE</scope>
    <source>
        <strain evidence="5">CCMP645</strain>
    </source>
</reference>
<dbReference type="InterPro" id="IPR011992">
    <property type="entry name" value="EF-hand-dom_pair"/>
</dbReference>
<dbReference type="PROSITE" id="PS50222">
    <property type="entry name" value="EF_HAND_2"/>
    <property type="match status" value="1"/>
</dbReference>
<gene>
    <name evidence="5" type="ORF">PCAR00345_LOCUS17543</name>
</gene>
<evidence type="ECO:0000259" key="4">
    <source>
        <dbReference type="PROSITE" id="PS50222"/>
    </source>
</evidence>
<evidence type="ECO:0000256" key="2">
    <source>
        <dbReference type="ARBA" id="ARBA00022837"/>
    </source>
</evidence>
<dbReference type="SUPFAM" id="SSF55816">
    <property type="entry name" value="5'-nucleotidase (syn. UDP-sugar hydrolase), C-terminal domain"/>
    <property type="match status" value="1"/>
</dbReference>
<dbReference type="InterPro" id="IPR008334">
    <property type="entry name" value="5'-Nucleotdase_C"/>
</dbReference>
<feature type="region of interest" description="Disordered" evidence="3">
    <location>
        <begin position="1"/>
        <end position="59"/>
    </location>
</feature>
<evidence type="ECO:0000256" key="1">
    <source>
        <dbReference type="ARBA" id="ARBA00006654"/>
    </source>
</evidence>
<dbReference type="InterPro" id="IPR018247">
    <property type="entry name" value="EF_Hand_1_Ca_BS"/>
</dbReference>
<dbReference type="SMART" id="SM00054">
    <property type="entry name" value="EFh"/>
    <property type="match status" value="2"/>
</dbReference>
<dbReference type="GO" id="GO:0016787">
    <property type="term" value="F:hydrolase activity"/>
    <property type="evidence" value="ECO:0007669"/>
    <property type="project" value="InterPro"/>
</dbReference>
<keyword evidence="2" id="KW-0106">Calcium</keyword>
<sequence>MVNAASPLPAIGNGHAVSQGKHNKSISRNEQLTKEHSGGTRPPHPKSMNGTGPKSPSRLKKQMQIEQYLNQHAVDATLTAAIQDALRTDSPDPLRHIATYLMKGKGKDTSSNATQPAESKVGGRPAGAVGTFLRVLMVNDVYILDNFPNFATAVKEAKAAASALDCVAISTLNGDFLSPCIFTALDEGKTMLEGLNKAHVDYVCLGNHELDLPFETLAARLKDFKGVCINSNLRNPEVSHLPPYATVKVGERTALIGGFLTEDESIYAPTPKLNFVPVTEACLEVWERAKDDLGSTPDLFLPMTHQLISQDRQTAEALAKNDELKTRTPCLLAGHEHEMFVEAAGKSVVIKVGEDAERVGIIDIWWDASGAVKSAFKAVPASEFAPEPTALDYCKEKNDWLSNLMAAEIATLPSACSSKKVRHESSGLATFLLTMVKKGLRKDKVELVLLQGGGIRGSADYQAGPFTMGDLYKEFGFDTHMAVIPLKGQIIAESIFNSRSAPKPAPNFLHADDAAEIDDEHKIVKINGEPFDPERIYTVATYQFLLTGLNIIQPLLSYVQENVAVPTIDQCRPVKKVAMDYCVKETWRKLFDAEKWPTGEGATPTQDAISMRVAAAISAADSNNDGLLDEDEVRAHMEAKGMSAGLVPQMIQLIDSDGDGKVSPEDLATIVA</sequence>
<dbReference type="InterPro" id="IPR036907">
    <property type="entry name" value="5'-Nucleotdase_C_sf"/>
</dbReference>
<protein>
    <recommendedName>
        <fullName evidence="4">EF-hand domain-containing protein</fullName>
    </recommendedName>
</protein>
<dbReference type="InterPro" id="IPR002048">
    <property type="entry name" value="EF_hand_dom"/>
</dbReference>
<accession>A0A7S4BG88</accession>
<dbReference type="Gene3D" id="1.10.238.10">
    <property type="entry name" value="EF-hand"/>
    <property type="match status" value="1"/>
</dbReference>
<organism evidence="5">
    <name type="scientific">Chrysotila carterae</name>
    <name type="common">Marine alga</name>
    <name type="synonym">Syracosphaera carterae</name>
    <dbReference type="NCBI Taxonomy" id="13221"/>
    <lineage>
        <taxon>Eukaryota</taxon>
        <taxon>Haptista</taxon>
        <taxon>Haptophyta</taxon>
        <taxon>Prymnesiophyceae</taxon>
        <taxon>Isochrysidales</taxon>
        <taxon>Isochrysidaceae</taxon>
        <taxon>Chrysotila</taxon>
    </lineage>
</organism>
<dbReference type="Pfam" id="PF02872">
    <property type="entry name" value="5_nucleotid_C"/>
    <property type="match status" value="1"/>
</dbReference>
<dbReference type="InterPro" id="IPR006179">
    <property type="entry name" value="5_nucleotidase/apyrase"/>
</dbReference>
<proteinExistence type="inferred from homology"/>
<dbReference type="Gene3D" id="3.60.21.10">
    <property type="match status" value="1"/>
</dbReference>
<dbReference type="SUPFAM" id="SSF56300">
    <property type="entry name" value="Metallo-dependent phosphatases"/>
    <property type="match status" value="1"/>
</dbReference>
<dbReference type="InterPro" id="IPR029052">
    <property type="entry name" value="Metallo-depent_PP-like"/>
</dbReference>
<dbReference type="Gene3D" id="3.90.780.10">
    <property type="entry name" value="5'-Nucleotidase, C-terminal domain"/>
    <property type="match status" value="1"/>
</dbReference>
<dbReference type="CDD" id="cd00051">
    <property type="entry name" value="EFh"/>
    <property type="match status" value="1"/>
</dbReference>
<dbReference type="GO" id="GO:0009166">
    <property type="term" value="P:nucleotide catabolic process"/>
    <property type="evidence" value="ECO:0007669"/>
    <property type="project" value="InterPro"/>
</dbReference>
<dbReference type="PANTHER" id="PTHR11575">
    <property type="entry name" value="5'-NUCLEOTIDASE-RELATED"/>
    <property type="match status" value="1"/>
</dbReference>
<dbReference type="Pfam" id="PF13202">
    <property type="entry name" value="EF-hand_5"/>
    <property type="match status" value="1"/>
</dbReference>
<dbReference type="SUPFAM" id="SSF47473">
    <property type="entry name" value="EF-hand"/>
    <property type="match status" value="1"/>
</dbReference>
<dbReference type="AlphaFoldDB" id="A0A7S4BG88"/>
<dbReference type="PANTHER" id="PTHR11575:SF48">
    <property type="entry name" value="5'-NUCLEOTIDASE"/>
    <property type="match status" value="1"/>
</dbReference>
<dbReference type="EMBL" id="HBIZ01027651">
    <property type="protein sequence ID" value="CAE0764931.1"/>
    <property type="molecule type" value="Transcribed_RNA"/>
</dbReference>
<dbReference type="PROSITE" id="PS00018">
    <property type="entry name" value="EF_HAND_1"/>
    <property type="match status" value="1"/>
</dbReference>
<feature type="domain" description="EF-hand" evidence="4">
    <location>
        <begin position="642"/>
        <end position="672"/>
    </location>
</feature>
<dbReference type="GO" id="GO:0005509">
    <property type="term" value="F:calcium ion binding"/>
    <property type="evidence" value="ECO:0007669"/>
    <property type="project" value="InterPro"/>
</dbReference>